<evidence type="ECO:0000256" key="5">
    <source>
        <dbReference type="ARBA" id="ARBA00023136"/>
    </source>
</evidence>
<dbReference type="InterPro" id="IPR001851">
    <property type="entry name" value="ABC_transp_permease"/>
</dbReference>
<gene>
    <name evidence="7" type="ORF">SAMN02745130_01966</name>
</gene>
<protein>
    <submittedName>
        <fullName evidence="7">Branched-chain amino acid transport system permease protein</fullName>
    </submittedName>
</protein>
<keyword evidence="8" id="KW-1185">Reference proteome</keyword>
<dbReference type="InterPro" id="IPR043428">
    <property type="entry name" value="LivM-like"/>
</dbReference>
<feature type="transmembrane region" description="Helical" evidence="6">
    <location>
        <begin position="278"/>
        <end position="298"/>
    </location>
</feature>
<keyword evidence="2" id="KW-1003">Cell membrane</keyword>
<feature type="transmembrane region" description="Helical" evidence="6">
    <location>
        <begin position="37"/>
        <end position="60"/>
    </location>
</feature>
<keyword evidence="3 6" id="KW-0812">Transmembrane</keyword>
<keyword evidence="4 6" id="KW-1133">Transmembrane helix</keyword>
<dbReference type="AlphaFoldDB" id="A0A1T4WRQ7"/>
<evidence type="ECO:0000313" key="8">
    <source>
        <dbReference type="Proteomes" id="UP000190460"/>
    </source>
</evidence>
<comment type="subcellular location">
    <subcellularLocation>
        <location evidence="1">Cell inner membrane</location>
        <topology evidence="1">Multi-pass membrane protein</topology>
    </subcellularLocation>
</comment>
<feature type="transmembrane region" description="Helical" evidence="6">
    <location>
        <begin position="153"/>
        <end position="171"/>
    </location>
</feature>
<dbReference type="PANTHER" id="PTHR30482">
    <property type="entry name" value="HIGH-AFFINITY BRANCHED-CHAIN AMINO ACID TRANSPORT SYSTEM PERMEASE"/>
    <property type="match status" value="1"/>
</dbReference>
<evidence type="ECO:0000256" key="4">
    <source>
        <dbReference type="ARBA" id="ARBA00022989"/>
    </source>
</evidence>
<accession>A0A1T4WRQ7</accession>
<feature type="transmembrane region" description="Helical" evidence="6">
    <location>
        <begin position="12"/>
        <end position="30"/>
    </location>
</feature>
<dbReference type="PANTHER" id="PTHR30482:SF17">
    <property type="entry name" value="ABC TRANSPORTER ATP-BINDING PROTEIN"/>
    <property type="match status" value="1"/>
</dbReference>
<evidence type="ECO:0000256" key="1">
    <source>
        <dbReference type="ARBA" id="ARBA00004429"/>
    </source>
</evidence>
<sequence>MEFIKSNKFNIILIALALVIPFGVYPVFLMKVLCFGLFAAAFNLMLGFVGMLSFGHAAFLATGGYVTGYLMSNADLTPELGILCGTLASAVLGYLFGSLSVKREGIYFAMVTLALSQLLFFFFLQAPFTEGENGLQGIPRGKLFGFIDLNNNLSMYYFVLAVFLLGFWLIYRSVHSPFGQVLKAIRENEPRAISLGYSVRQYKLMAFVLSAALSGLAGSTKALVFQLESLTDAHWQMSGEVVLMTLVGGMGTIFGPLVGAAVVVGIENFFSGGELGTYIHIIMGLIFIICVLAFRNGIVGEFNKFVKNNF</sequence>
<name>A0A1T4WRQ7_9GAMM</name>
<proteinExistence type="predicted"/>
<dbReference type="EMBL" id="FUYB01000008">
    <property type="protein sequence ID" value="SKA79301.1"/>
    <property type="molecule type" value="Genomic_DNA"/>
</dbReference>
<feature type="transmembrane region" description="Helical" evidence="6">
    <location>
        <begin position="106"/>
        <end position="124"/>
    </location>
</feature>
<dbReference type="Proteomes" id="UP000190460">
    <property type="component" value="Unassembled WGS sequence"/>
</dbReference>
<feature type="transmembrane region" description="Helical" evidence="6">
    <location>
        <begin position="80"/>
        <end position="99"/>
    </location>
</feature>
<reference evidence="7 8" key="1">
    <citation type="submission" date="2017-02" db="EMBL/GenBank/DDBJ databases">
        <authorList>
            <person name="Peterson S.W."/>
        </authorList>
    </citation>
    <scope>NUCLEOTIDE SEQUENCE [LARGE SCALE GENOMIC DNA]</scope>
    <source>
        <strain evidence="7 8">ATCC 49788</strain>
    </source>
</reference>
<dbReference type="Pfam" id="PF02653">
    <property type="entry name" value="BPD_transp_2"/>
    <property type="match status" value="1"/>
</dbReference>
<keyword evidence="5 6" id="KW-0472">Membrane</keyword>
<dbReference type="RefSeq" id="WP_078922435.1">
    <property type="nucleotide sequence ID" value="NZ_FUYB01000008.1"/>
</dbReference>
<evidence type="ECO:0000256" key="2">
    <source>
        <dbReference type="ARBA" id="ARBA00022475"/>
    </source>
</evidence>
<dbReference type="CDD" id="cd06581">
    <property type="entry name" value="TM_PBP1_LivM_like"/>
    <property type="match status" value="1"/>
</dbReference>
<organism evidence="7 8">
    <name type="scientific">Thiothrix eikelboomii</name>
    <dbReference type="NCBI Taxonomy" id="92487"/>
    <lineage>
        <taxon>Bacteria</taxon>
        <taxon>Pseudomonadati</taxon>
        <taxon>Pseudomonadota</taxon>
        <taxon>Gammaproteobacteria</taxon>
        <taxon>Thiotrichales</taxon>
        <taxon>Thiotrichaceae</taxon>
        <taxon>Thiothrix</taxon>
    </lineage>
</organism>
<feature type="transmembrane region" description="Helical" evidence="6">
    <location>
        <begin position="244"/>
        <end position="266"/>
    </location>
</feature>
<evidence type="ECO:0000313" key="7">
    <source>
        <dbReference type="EMBL" id="SKA79301.1"/>
    </source>
</evidence>
<dbReference type="STRING" id="92487.SAMN02745130_01966"/>
<evidence type="ECO:0000256" key="3">
    <source>
        <dbReference type="ARBA" id="ARBA00022692"/>
    </source>
</evidence>
<evidence type="ECO:0000256" key="6">
    <source>
        <dbReference type="SAM" id="Phobius"/>
    </source>
</evidence>
<dbReference type="OrthoDB" id="9034298at2"/>
<dbReference type="GO" id="GO:0015658">
    <property type="term" value="F:branched-chain amino acid transmembrane transporter activity"/>
    <property type="evidence" value="ECO:0007669"/>
    <property type="project" value="InterPro"/>
</dbReference>
<dbReference type="GO" id="GO:0005886">
    <property type="term" value="C:plasma membrane"/>
    <property type="evidence" value="ECO:0007669"/>
    <property type="project" value="UniProtKB-SubCell"/>
</dbReference>
<feature type="transmembrane region" description="Helical" evidence="6">
    <location>
        <begin position="204"/>
        <end position="224"/>
    </location>
</feature>